<dbReference type="PANTHER" id="PTHR40734:SF1">
    <property type="entry name" value="DNA-BINDING PROTEIN"/>
    <property type="match status" value="1"/>
</dbReference>
<accession>A0ABD5WAP2</accession>
<dbReference type="Proteomes" id="UP001596461">
    <property type="component" value="Unassembled WGS sequence"/>
</dbReference>
<dbReference type="Gene3D" id="1.10.150.280">
    <property type="entry name" value="AF1531-like domain"/>
    <property type="match status" value="1"/>
</dbReference>
<dbReference type="InterPro" id="IPR007003">
    <property type="entry name" value="DUF655"/>
</dbReference>
<proteinExistence type="predicted"/>
<dbReference type="PANTHER" id="PTHR40734">
    <property type="entry name" value="TRNA-SPECIFIC ADENOSINE DEAMINASE-RELATED"/>
    <property type="match status" value="1"/>
</dbReference>
<gene>
    <name evidence="2" type="ORF">ACFQL9_02010</name>
</gene>
<dbReference type="RefSeq" id="WP_284031481.1">
    <property type="nucleotide sequence ID" value="NZ_CP126154.1"/>
</dbReference>
<name>A0ABD5WAP2_9EURY</name>
<dbReference type="GeneID" id="81126381"/>
<evidence type="ECO:0000256" key="1">
    <source>
        <dbReference type="SAM" id="MobiDB-lite"/>
    </source>
</evidence>
<evidence type="ECO:0000313" key="2">
    <source>
        <dbReference type="EMBL" id="MFC7068401.1"/>
    </source>
</evidence>
<keyword evidence="3" id="KW-1185">Reference proteome</keyword>
<protein>
    <submittedName>
        <fullName evidence="2">DUF655 domain-containing protein</fullName>
    </submittedName>
</protein>
<organism evidence="2 3">
    <name type="scientific">Halobaculum lipolyticum</name>
    <dbReference type="NCBI Taxonomy" id="3032001"/>
    <lineage>
        <taxon>Archaea</taxon>
        <taxon>Methanobacteriati</taxon>
        <taxon>Methanobacteriota</taxon>
        <taxon>Stenosarchaea group</taxon>
        <taxon>Halobacteria</taxon>
        <taxon>Halobacteriales</taxon>
        <taxon>Haloferacaceae</taxon>
        <taxon>Halobaculum</taxon>
    </lineage>
</organism>
<evidence type="ECO:0000313" key="3">
    <source>
        <dbReference type="Proteomes" id="UP001596461"/>
    </source>
</evidence>
<sequence length="226" mass="25456">MNDEQDPGAADGPPDTTTEQATETTDGDADTAATSEPAAVHAYVLEYLPHGRADDDRPQHRRPAVAYGLGERDFRLFEFELTDDAEFGIDDLVQIEPETAPGIKRARRVGYDDLNRGARQELEYVVEDIVESNERRFVDFYNDAEPITLRLHQLNLLPGIGKKLRNNVLDARKRGPFESFADVSERVSGLHDPKETLVERVMEELRDDDLKYRIFVGVDAPTANKT</sequence>
<dbReference type="Gene3D" id="2.40.50.140">
    <property type="entry name" value="Nucleic acid-binding proteins"/>
    <property type="match status" value="1"/>
</dbReference>
<dbReference type="AlphaFoldDB" id="A0ABD5WAP2"/>
<comment type="caution">
    <text evidence="2">The sequence shown here is derived from an EMBL/GenBank/DDBJ whole genome shotgun (WGS) entry which is preliminary data.</text>
</comment>
<dbReference type="InterPro" id="IPR012340">
    <property type="entry name" value="NA-bd_OB-fold"/>
</dbReference>
<feature type="compositionally biased region" description="Low complexity" evidence="1">
    <location>
        <begin position="15"/>
        <end position="34"/>
    </location>
</feature>
<feature type="region of interest" description="Disordered" evidence="1">
    <location>
        <begin position="1"/>
        <end position="37"/>
    </location>
</feature>
<reference evidence="2 3" key="1">
    <citation type="journal article" date="2019" name="Int. J. Syst. Evol. Microbiol.">
        <title>The Global Catalogue of Microorganisms (GCM) 10K type strain sequencing project: providing services to taxonomists for standard genome sequencing and annotation.</title>
        <authorList>
            <consortium name="The Broad Institute Genomics Platform"/>
            <consortium name="The Broad Institute Genome Sequencing Center for Infectious Disease"/>
            <person name="Wu L."/>
            <person name="Ma J."/>
        </authorList>
    </citation>
    <scope>NUCLEOTIDE SEQUENCE [LARGE SCALE GENOMIC DNA]</scope>
    <source>
        <strain evidence="2 3">DT31</strain>
    </source>
</reference>
<dbReference type="Pfam" id="PF04919">
    <property type="entry name" value="DUF655"/>
    <property type="match status" value="1"/>
</dbReference>
<dbReference type="SUPFAM" id="SSF160975">
    <property type="entry name" value="AF1531-like"/>
    <property type="match status" value="1"/>
</dbReference>
<dbReference type="EMBL" id="JBHTAH010000001">
    <property type="protein sequence ID" value="MFC7068401.1"/>
    <property type="molecule type" value="Genomic_DNA"/>
</dbReference>